<name>A0A6G8ZZR8_9BRAD</name>
<dbReference type="GO" id="GO:0004715">
    <property type="term" value="F:non-membrane spanning protein tyrosine kinase activity"/>
    <property type="evidence" value="ECO:0007669"/>
    <property type="project" value="UniProtKB-EC"/>
</dbReference>
<comment type="similarity">
    <text evidence="3">Belongs to the etk/wzc family.</text>
</comment>
<dbReference type="EMBL" id="CP050066">
    <property type="protein sequence ID" value="QIP05545.1"/>
    <property type="molecule type" value="Genomic_DNA"/>
</dbReference>
<comment type="similarity">
    <text evidence="2">Belongs to the CpsD/CapB family.</text>
</comment>
<keyword evidence="14" id="KW-0829">Tyrosine-protein kinase</keyword>
<evidence type="ECO:0000256" key="17">
    <source>
        <dbReference type="SAM" id="MobiDB-lite"/>
    </source>
</evidence>
<keyword evidence="9" id="KW-0547">Nucleotide-binding</keyword>
<evidence type="ECO:0000256" key="16">
    <source>
        <dbReference type="SAM" id="Coils"/>
    </source>
</evidence>
<dbReference type="Pfam" id="PF13614">
    <property type="entry name" value="AAA_31"/>
    <property type="match status" value="1"/>
</dbReference>
<comment type="catalytic activity">
    <reaction evidence="15">
        <text>L-tyrosyl-[protein] + ATP = O-phospho-L-tyrosyl-[protein] + ADP + H(+)</text>
        <dbReference type="Rhea" id="RHEA:10596"/>
        <dbReference type="Rhea" id="RHEA-COMP:10136"/>
        <dbReference type="Rhea" id="RHEA-COMP:20101"/>
        <dbReference type="ChEBI" id="CHEBI:15378"/>
        <dbReference type="ChEBI" id="CHEBI:30616"/>
        <dbReference type="ChEBI" id="CHEBI:46858"/>
        <dbReference type="ChEBI" id="CHEBI:61978"/>
        <dbReference type="ChEBI" id="CHEBI:456216"/>
        <dbReference type="EC" id="2.7.10.2"/>
    </reaction>
</comment>
<dbReference type="RefSeq" id="WP_166466885.1">
    <property type="nucleotide sequence ID" value="NZ_CP050066.2"/>
</dbReference>
<protein>
    <recommendedName>
        <fullName evidence="4">non-specific protein-tyrosine kinase</fullName>
        <ecNumber evidence="4">2.7.10.2</ecNumber>
    </recommendedName>
</protein>
<evidence type="ECO:0000256" key="13">
    <source>
        <dbReference type="ARBA" id="ARBA00023136"/>
    </source>
</evidence>
<evidence type="ECO:0000313" key="22">
    <source>
        <dbReference type="Proteomes" id="UP000500895"/>
    </source>
</evidence>
<keyword evidence="11" id="KW-0067">ATP-binding</keyword>
<evidence type="ECO:0000256" key="12">
    <source>
        <dbReference type="ARBA" id="ARBA00022989"/>
    </source>
</evidence>
<dbReference type="InterPro" id="IPR025669">
    <property type="entry name" value="AAA_dom"/>
</dbReference>
<evidence type="ECO:0000256" key="2">
    <source>
        <dbReference type="ARBA" id="ARBA00007316"/>
    </source>
</evidence>
<feature type="coiled-coil region" evidence="16">
    <location>
        <begin position="207"/>
        <end position="281"/>
    </location>
</feature>
<dbReference type="GO" id="GO:0005886">
    <property type="term" value="C:plasma membrane"/>
    <property type="evidence" value="ECO:0007669"/>
    <property type="project" value="UniProtKB-SubCell"/>
</dbReference>
<keyword evidence="10" id="KW-0418">Kinase</keyword>
<comment type="subcellular location">
    <subcellularLocation>
        <location evidence="1">Cell inner membrane</location>
        <topology evidence="1">Multi-pass membrane protein</topology>
    </subcellularLocation>
</comment>
<keyword evidence="5" id="KW-1003">Cell membrane</keyword>
<feature type="transmembrane region" description="Helical" evidence="18">
    <location>
        <begin position="450"/>
        <end position="472"/>
    </location>
</feature>
<dbReference type="PANTHER" id="PTHR32309:SF13">
    <property type="entry name" value="FERRIC ENTEROBACTIN TRANSPORT PROTEIN FEPE"/>
    <property type="match status" value="1"/>
</dbReference>
<keyword evidence="6" id="KW-0997">Cell inner membrane</keyword>
<dbReference type="Proteomes" id="UP000500895">
    <property type="component" value="Chromosome"/>
</dbReference>
<evidence type="ECO:0000256" key="11">
    <source>
        <dbReference type="ARBA" id="ARBA00022840"/>
    </source>
</evidence>
<dbReference type="NCBIfam" id="TIGR01007">
    <property type="entry name" value="eps_fam"/>
    <property type="match status" value="1"/>
</dbReference>
<dbReference type="InterPro" id="IPR005702">
    <property type="entry name" value="Wzc-like_C"/>
</dbReference>
<dbReference type="InterPro" id="IPR003856">
    <property type="entry name" value="LPS_length_determ_N"/>
</dbReference>
<evidence type="ECO:0000256" key="3">
    <source>
        <dbReference type="ARBA" id="ARBA00008883"/>
    </source>
</evidence>
<accession>A0A6G8ZZR8</accession>
<dbReference type="GO" id="GO:0005524">
    <property type="term" value="F:ATP binding"/>
    <property type="evidence" value="ECO:0007669"/>
    <property type="project" value="UniProtKB-KW"/>
</dbReference>
<keyword evidence="13 18" id="KW-0472">Membrane</keyword>
<evidence type="ECO:0000256" key="10">
    <source>
        <dbReference type="ARBA" id="ARBA00022777"/>
    </source>
</evidence>
<evidence type="ECO:0000256" key="8">
    <source>
        <dbReference type="ARBA" id="ARBA00022692"/>
    </source>
</evidence>
<feature type="domain" description="AAA" evidence="20">
    <location>
        <begin position="605"/>
        <end position="734"/>
    </location>
</feature>
<dbReference type="InterPro" id="IPR027417">
    <property type="entry name" value="P-loop_NTPase"/>
</dbReference>
<feature type="region of interest" description="Disordered" evidence="17">
    <location>
        <begin position="545"/>
        <end position="565"/>
    </location>
</feature>
<proteinExistence type="inferred from homology"/>
<evidence type="ECO:0000256" key="6">
    <source>
        <dbReference type="ARBA" id="ARBA00022519"/>
    </source>
</evidence>
<feature type="domain" description="Polysaccharide chain length determinant N-terminal" evidence="19">
    <location>
        <begin position="36"/>
        <end position="118"/>
    </location>
</feature>
<evidence type="ECO:0000256" key="7">
    <source>
        <dbReference type="ARBA" id="ARBA00022679"/>
    </source>
</evidence>
<dbReference type="AlphaFoldDB" id="A0A6G8ZZR8"/>
<evidence type="ECO:0000256" key="1">
    <source>
        <dbReference type="ARBA" id="ARBA00004429"/>
    </source>
</evidence>
<dbReference type="Pfam" id="PF02706">
    <property type="entry name" value="Wzz"/>
    <property type="match status" value="1"/>
</dbReference>
<evidence type="ECO:0000256" key="9">
    <source>
        <dbReference type="ARBA" id="ARBA00022741"/>
    </source>
</evidence>
<evidence type="ECO:0000313" key="21">
    <source>
        <dbReference type="EMBL" id="QIP05545.1"/>
    </source>
</evidence>
<organism evidence="21 22">
    <name type="scientific">Bradyrhizobium symbiodeficiens</name>
    <dbReference type="NCBI Taxonomy" id="1404367"/>
    <lineage>
        <taxon>Bacteria</taxon>
        <taxon>Pseudomonadati</taxon>
        <taxon>Pseudomonadota</taxon>
        <taxon>Alphaproteobacteria</taxon>
        <taxon>Hyphomicrobiales</taxon>
        <taxon>Nitrobacteraceae</taxon>
        <taxon>Bradyrhizobium</taxon>
    </lineage>
</organism>
<reference evidence="21 22" key="1">
    <citation type="journal article" date="2020" name="Int. J. Syst. Evol. Microbiol.">
        <title>Description and complete genome sequences of Bradyrhizobium symbiodeficiens sp. nov., a non-symbiotic bacterium associated with legumes native to Canada.</title>
        <authorList>
            <person name="Bromfield E.S.P."/>
            <person name="Cloutier S."/>
            <person name="Nguyen H.D.T."/>
        </authorList>
    </citation>
    <scope>NUCLEOTIDE SEQUENCE [LARGE SCALE GENOMIC DNA]</scope>
    <source>
        <strain evidence="21 22">101S1MB</strain>
    </source>
</reference>
<keyword evidence="16" id="KW-0175">Coiled coil</keyword>
<keyword evidence="7 21" id="KW-0808">Transferase</keyword>
<dbReference type="SUPFAM" id="SSF52540">
    <property type="entry name" value="P-loop containing nucleoside triphosphate hydrolases"/>
    <property type="match status" value="1"/>
</dbReference>
<evidence type="ECO:0000256" key="18">
    <source>
        <dbReference type="SAM" id="Phobius"/>
    </source>
</evidence>
<evidence type="ECO:0000256" key="4">
    <source>
        <dbReference type="ARBA" id="ARBA00011903"/>
    </source>
</evidence>
<evidence type="ECO:0000256" key="15">
    <source>
        <dbReference type="ARBA" id="ARBA00051245"/>
    </source>
</evidence>
<dbReference type="EC" id="2.7.10.2" evidence="4"/>
<keyword evidence="12 18" id="KW-1133">Transmembrane helix</keyword>
<dbReference type="CDD" id="cd05387">
    <property type="entry name" value="BY-kinase"/>
    <property type="match status" value="1"/>
</dbReference>
<evidence type="ECO:0000259" key="20">
    <source>
        <dbReference type="Pfam" id="PF13614"/>
    </source>
</evidence>
<feature type="transmembrane region" description="Helical" evidence="18">
    <location>
        <begin position="41"/>
        <end position="61"/>
    </location>
</feature>
<dbReference type="PANTHER" id="PTHR32309">
    <property type="entry name" value="TYROSINE-PROTEIN KINASE"/>
    <property type="match status" value="1"/>
</dbReference>
<dbReference type="InterPro" id="IPR050445">
    <property type="entry name" value="Bact_polysacc_biosynth/exp"/>
</dbReference>
<keyword evidence="8 18" id="KW-0812">Transmembrane</keyword>
<evidence type="ECO:0000256" key="5">
    <source>
        <dbReference type="ARBA" id="ARBA00022475"/>
    </source>
</evidence>
<sequence length="805" mass="87797">MDARLKFSSQSGARIEPDRPEETITISELVEQFTGFIRRQYPIFIFFLACALAVGAVYLFTTPPIFTSHAMMLIDSSKVRILQQDAPMGDLPIDAGQVETQVEILKSEGIGLSVIKELKLTEDSEFVGGGGGVMGAIRGLFQSPGVQSDTALTRAALGSFLARRTVTRVGRTYVLDIGFTSLDGNRAAMIANAMADAYIVDQLESKYQATRRASRWLQDRIKELRQQASDADRAVQDYKEKNNIVSVSGNSGSRLLGEQQLEELNSQLSTARASAEESKARLDRITQVLKKDAANATVDATVTDSLKSDVINRLRSNYLDLAAKESIWSARYGPNHLAAVNLRTQMAELRRSIVDELGRIAEGYKSDYEIAKSRVDALDQNLKNLITNSQTTNRDRLGLRDLESTAKVYHTLYDNFLQRYMEAIQQQSFPITEARVISAAAAPQGKSGPLTFTVLGIAVFIGLALSFAAAVLREAVDQVFRTARDVEHSLHVNCLAVLPSLRQSVVTAPRGMLGSKQKVGASASKGPYGAGDDLQPSDVVSLAPRSSVEAGASSPQRKLDNKLKPLDGGREFMRQVVDDPLSGFAEAFRSIKIAADIGGSGGTHRVIGITSTIPGEGKSTVASNFAQLIAHSGRRVVLIDSDLRNPTLSRSLMPNVKAGLMEVLNGEVDLKSVVSSDDQTGLDFVPTRLKPRFAHTNEILASEEFKLLVDGLRATYDYVIIDLPPLAPVVDVRATAKIVDSYLYVIEWGKTRKGFVERQLSSAPEVYDLLLGVVLNKADVRVMGRYEDGYGSYSGQYYGHYGYSG</sequence>
<gene>
    <name evidence="21" type="ORF">HAV00_04430</name>
</gene>
<evidence type="ECO:0000256" key="14">
    <source>
        <dbReference type="ARBA" id="ARBA00023137"/>
    </source>
</evidence>
<dbReference type="Gene3D" id="3.40.50.300">
    <property type="entry name" value="P-loop containing nucleotide triphosphate hydrolases"/>
    <property type="match status" value="1"/>
</dbReference>
<evidence type="ECO:0000259" key="19">
    <source>
        <dbReference type="Pfam" id="PF02706"/>
    </source>
</evidence>